<accession>A0A5C3LGV8</accession>
<evidence type="ECO:0000313" key="3">
    <source>
        <dbReference type="EMBL" id="TFK32028.1"/>
    </source>
</evidence>
<keyword evidence="2" id="KW-0732">Signal</keyword>
<feature type="compositionally biased region" description="Pro residues" evidence="1">
    <location>
        <begin position="178"/>
        <end position="195"/>
    </location>
</feature>
<dbReference type="STRING" id="68775.A0A5C3LGV8"/>
<sequence>MSPLFKLLVTLSMLVLFYSSASLSLAVPLSPSGSTVQIKGAALSDTQYHAVHAPVYTDRHGSHSHHYNIYPIFKRGDKDDKKKAVEQWRQRVVPQRSGTHPVFIPPPGQRAPVYIPSDPITNPPACSGSVSRPPPIITFPPPPRVPPPTRAGSQPNPAAKAGSGGNVNSGQLLVKHILPPPPTTPPPPPPTPSQA</sequence>
<name>A0A5C3LGV8_9AGAR</name>
<dbReference type="Proteomes" id="UP000308652">
    <property type="component" value="Unassembled WGS sequence"/>
</dbReference>
<dbReference type="AlphaFoldDB" id="A0A5C3LGV8"/>
<reference evidence="3 4" key="1">
    <citation type="journal article" date="2019" name="Nat. Ecol. Evol.">
        <title>Megaphylogeny resolves global patterns of mushroom evolution.</title>
        <authorList>
            <person name="Varga T."/>
            <person name="Krizsan K."/>
            <person name="Foldi C."/>
            <person name="Dima B."/>
            <person name="Sanchez-Garcia M."/>
            <person name="Sanchez-Ramirez S."/>
            <person name="Szollosi G.J."/>
            <person name="Szarkandi J.G."/>
            <person name="Papp V."/>
            <person name="Albert L."/>
            <person name="Andreopoulos W."/>
            <person name="Angelini C."/>
            <person name="Antonin V."/>
            <person name="Barry K.W."/>
            <person name="Bougher N.L."/>
            <person name="Buchanan P."/>
            <person name="Buyck B."/>
            <person name="Bense V."/>
            <person name="Catcheside P."/>
            <person name="Chovatia M."/>
            <person name="Cooper J."/>
            <person name="Damon W."/>
            <person name="Desjardin D."/>
            <person name="Finy P."/>
            <person name="Geml J."/>
            <person name="Haridas S."/>
            <person name="Hughes K."/>
            <person name="Justo A."/>
            <person name="Karasinski D."/>
            <person name="Kautmanova I."/>
            <person name="Kiss B."/>
            <person name="Kocsube S."/>
            <person name="Kotiranta H."/>
            <person name="LaButti K.M."/>
            <person name="Lechner B.E."/>
            <person name="Liimatainen K."/>
            <person name="Lipzen A."/>
            <person name="Lukacs Z."/>
            <person name="Mihaltcheva S."/>
            <person name="Morgado L.N."/>
            <person name="Niskanen T."/>
            <person name="Noordeloos M.E."/>
            <person name="Ohm R.A."/>
            <person name="Ortiz-Santana B."/>
            <person name="Ovrebo C."/>
            <person name="Racz N."/>
            <person name="Riley R."/>
            <person name="Savchenko A."/>
            <person name="Shiryaev A."/>
            <person name="Soop K."/>
            <person name="Spirin V."/>
            <person name="Szebenyi C."/>
            <person name="Tomsovsky M."/>
            <person name="Tulloss R.E."/>
            <person name="Uehling J."/>
            <person name="Grigoriev I.V."/>
            <person name="Vagvolgyi C."/>
            <person name="Papp T."/>
            <person name="Martin F.M."/>
            <person name="Miettinen O."/>
            <person name="Hibbett D.S."/>
            <person name="Nagy L.G."/>
        </authorList>
    </citation>
    <scope>NUCLEOTIDE SEQUENCE [LARGE SCALE GENOMIC DNA]</scope>
    <source>
        <strain evidence="3 4">CBS 166.37</strain>
    </source>
</reference>
<proteinExistence type="predicted"/>
<dbReference type="EMBL" id="ML213690">
    <property type="protein sequence ID" value="TFK32028.1"/>
    <property type="molecule type" value="Genomic_DNA"/>
</dbReference>
<protein>
    <submittedName>
        <fullName evidence="3">Uncharacterized protein</fullName>
    </submittedName>
</protein>
<keyword evidence="4" id="KW-1185">Reference proteome</keyword>
<feature type="chain" id="PRO_5023133316" evidence="2">
    <location>
        <begin position="27"/>
        <end position="195"/>
    </location>
</feature>
<feature type="region of interest" description="Disordered" evidence="1">
    <location>
        <begin position="125"/>
        <end position="195"/>
    </location>
</feature>
<feature type="signal peptide" evidence="2">
    <location>
        <begin position="1"/>
        <end position="26"/>
    </location>
</feature>
<organism evidence="3 4">
    <name type="scientific">Crucibulum laeve</name>
    <dbReference type="NCBI Taxonomy" id="68775"/>
    <lineage>
        <taxon>Eukaryota</taxon>
        <taxon>Fungi</taxon>
        <taxon>Dikarya</taxon>
        <taxon>Basidiomycota</taxon>
        <taxon>Agaricomycotina</taxon>
        <taxon>Agaricomycetes</taxon>
        <taxon>Agaricomycetidae</taxon>
        <taxon>Agaricales</taxon>
        <taxon>Agaricineae</taxon>
        <taxon>Nidulariaceae</taxon>
        <taxon>Crucibulum</taxon>
    </lineage>
</organism>
<evidence type="ECO:0000256" key="1">
    <source>
        <dbReference type="SAM" id="MobiDB-lite"/>
    </source>
</evidence>
<feature type="compositionally biased region" description="Pro residues" evidence="1">
    <location>
        <begin position="132"/>
        <end position="149"/>
    </location>
</feature>
<gene>
    <name evidence="3" type="ORF">BDQ12DRAFT_693160</name>
</gene>
<evidence type="ECO:0000256" key="2">
    <source>
        <dbReference type="SAM" id="SignalP"/>
    </source>
</evidence>
<evidence type="ECO:0000313" key="4">
    <source>
        <dbReference type="Proteomes" id="UP000308652"/>
    </source>
</evidence>